<feature type="region of interest" description="Disordered" evidence="1">
    <location>
        <begin position="1"/>
        <end position="32"/>
    </location>
</feature>
<evidence type="ECO:0000313" key="4">
    <source>
        <dbReference type="Proteomes" id="UP000092730"/>
    </source>
</evidence>
<reference evidence="2" key="3">
    <citation type="submission" date="2016-07" db="EMBL/GenBank/DDBJ databases">
        <title>Evolution of pathogenesis and genome organization in the Tremellales.</title>
        <authorList>
            <person name="Cuomo C."/>
            <person name="Litvintseva A."/>
            <person name="Heitman J."/>
            <person name="Chen Y."/>
            <person name="Sun S."/>
            <person name="Springer D."/>
            <person name="Dromer F."/>
            <person name="Young S."/>
            <person name="Zeng Q."/>
            <person name="Chapman S."/>
            <person name="Gujja S."/>
            <person name="Saif S."/>
            <person name="Birren B."/>
        </authorList>
    </citation>
    <scope>NUCLEOTIDE SEQUENCE</scope>
    <source>
        <strain evidence="2">CBS 10118</strain>
    </source>
</reference>
<feature type="compositionally biased region" description="Polar residues" evidence="1">
    <location>
        <begin position="17"/>
        <end position="26"/>
    </location>
</feature>
<dbReference type="Proteomes" id="UP000092730">
    <property type="component" value="Chromosome 3"/>
</dbReference>
<keyword evidence="4" id="KW-1185">Reference proteome</keyword>
<organism evidence="2">
    <name type="scientific">Kwoniella bestiolae CBS 10118</name>
    <dbReference type="NCBI Taxonomy" id="1296100"/>
    <lineage>
        <taxon>Eukaryota</taxon>
        <taxon>Fungi</taxon>
        <taxon>Dikarya</taxon>
        <taxon>Basidiomycota</taxon>
        <taxon>Agaricomycotina</taxon>
        <taxon>Tremellomycetes</taxon>
        <taxon>Tremellales</taxon>
        <taxon>Cryptococcaceae</taxon>
        <taxon>Kwoniella</taxon>
    </lineage>
</organism>
<evidence type="ECO:0000256" key="1">
    <source>
        <dbReference type="SAM" id="MobiDB-lite"/>
    </source>
</evidence>
<evidence type="ECO:0000313" key="3">
    <source>
        <dbReference type="EMBL" id="WVW82754.1"/>
    </source>
</evidence>
<sequence length="354" mass="39903">MQSQNQDPASYPASTRPKGTSPSNDTLHLPERFKRQFEDLLISHRQHGELRQRKWSALNDKETGLYIRRETQASASARKVTTNPAPSSREVIERYLKRNRGVNQTFVRMMQHDREIGDSMRSFKEKYAKLEWGYTPPELNDQVFDSLGAFDDQPPTLEYLSSVRSARDKARVELQSMYREIDTLTQGRDGTERSKLELELQCGELEYRLGKLNSQVYFANRVFESNPDLLIMDGKVVDPSNASAIDTSAEFHVPDQAEPKATTTLPSSINPGGAMNFLSYPLDPSLDNAGDCASEAAGWGRVETRPSPGGNSVQYEYIPVGEFALAGLAPEDEDEDEEYEDADAEEMDWEQTSI</sequence>
<dbReference type="KEGG" id="kbi:30213564"/>
<proteinExistence type="predicted"/>
<dbReference type="RefSeq" id="XP_019042556.1">
    <property type="nucleotide sequence ID" value="XM_019195733.1"/>
</dbReference>
<dbReference type="VEuPathDB" id="FungiDB:I302_09165"/>
<reference evidence="2" key="1">
    <citation type="submission" date="2013-07" db="EMBL/GenBank/DDBJ databases">
        <title>The Genome Sequence of Cryptococcus bestiolae CBS10118.</title>
        <authorList>
            <consortium name="The Broad Institute Genome Sequencing Platform"/>
            <person name="Cuomo C."/>
            <person name="Litvintseva A."/>
            <person name="Chen Y."/>
            <person name="Heitman J."/>
            <person name="Sun S."/>
            <person name="Springer D."/>
            <person name="Dromer F."/>
            <person name="Young S.K."/>
            <person name="Zeng Q."/>
            <person name="Gargeya S."/>
            <person name="Fitzgerald M."/>
            <person name="Abouelleil A."/>
            <person name="Alvarado L."/>
            <person name="Berlin A.M."/>
            <person name="Chapman S.B."/>
            <person name="Dewar J."/>
            <person name="Goldberg J."/>
            <person name="Griggs A."/>
            <person name="Gujja S."/>
            <person name="Hansen M."/>
            <person name="Howarth C."/>
            <person name="Imamovic A."/>
            <person name="Larimer J."/>
            <person name="McCowan C."/>
            <person name="Murphy C."/>
            <person name="Pearson M."/>
            <person name="Priest M."/>
            <person name="Roberts A."/>
            <person name="Saif S."/>
            <person name="Shea T."/>
            <person name="Sykes S."/>
            <person name="Wortman J."/>
            <person name="Nusbaum C."/>
            <person name="Birren B."/>
        </authorList>
    </citation>
    <scope>NUCLEOTIDE SEQUENCE [LARGE SCALE GENOMIC DNA]</scope>
    <source>
        <strain evidence="2">CBS 10118</strain>
    </source>
</reference>
<dbReference type="GeneID" id="30213564"/>
<evidence type="ECO:0000313" key="2">
    <source>
        <dbReference type="EMBL" id="OCF21486.1"/>
    </source>
</evidence>
<dbReference type="EMBL" id="KV700382">
    <property type="protein sequence ID" value="OCF21486.1"/>
    <property type="molecule type" value="Genomic_DNA"/>
</dbReference>
<dbReference type="EMBL" id="CP144543">
    <property type="protein sequence ID" value="WVW82754.1"/>
    <property type="molecule type" value="Genomic_DNA"/>
</dbReference>
<gene>
    <name evidence="2" type="ORF">I302_09165</name>
    <name evidence="3" type="ORF">I302_104765</name>
</gene>
<name>A0A1B9FRU8_9TREE</name>
<feature type="compositionally biased region" description="Acidic residues" evidence="1">
    <location>
        <begin position="330"/>
        <end position="354"/>
    </location>
</feature>
<accession>A0A1B9FRU8</accession>
<reference evidence="3" key="4">
    <citation type="submission" date="2024-02" db="EMBL/GenBank/DDBJ databases">
        <title>Comparative genomics of Cryptococcus and Kwoniella reveals pathogenesis evolution and contrasting modes of karyotype evolution via chromosome fusion or intercentromeric recombination.</title>
        <authorList>
            <person name="Coelho M.A."/>
            <person name="David-Palma M."/>
            <person name="Shea T."/>
            <person name="Bowers K."/>
            <person name="McGinley-Smith S."/>
            <person name="Mohammad A.W."/>
            <person name="Gnirke A."/>
            <person name="Yurkov A.M."/>
            <person name="Nowrousian M."/>
            <person name="Sun S."/>
            <person name="Cuomo C.A."/>
            <person name="Heitman J."/>
        </authorList>
    </citation>
    <scope>NUCLEOTIDE SEQUENCE</scope>
    <source>
        <strain evidence="3">CBS 10118</strain>
    </source>
</reference>
<protein>
    <submittedName>
        <fullName evidence="2">Uncharacterized protein</fullName>
    </submittedName>
</protein>
<dbReference type="AlphaFoldDB" id="A0A1B9FRU8"/>
<feature type="region of interest" description="Disordered" evidence="1">
    <location>
        <begin position="327"/>
        <end position="354"/>
    </location>
</feature>
<reference evidence="3" key="2">
    <citation type="submission" date="2013-07" db="EMBL/GenBank/DDBJ databases">
        <authorList>
            <consortium name="The Broad Institute Genome Sequencing Platform"/>
            <person name="Cuomo C."/>
            <person name="Litvintseva A."/>
            <person name="Chen Y."/>
            <person name="Heitman J."/>
            <person name="Sun S."/>
            <person name="Springer D."/>
            <person name="Dromer F."/>
            <person name="Young S.K."/>
            <person name="Zeng Q."/>
            <person name="Gargeya S."/>
            <person name="Fitzgerald M."/>
            <person name="Abouelleil A."/>
            <person name="Alvarado L."/>
            <person name="Berlin A.M."/>
            <person name="Chapman S.B."/>
            <person name="Dewar J."/>
            <person name="Goldberg J."/>
            <person name="Griggs A."/>
            <person name="Gujja S."/>
            <person name="Hansen M."/>
            <person name="Howarth C."/>
            <person name="Imamovic A."/>
            <person name="Larimer J."/>
            <person name="McCowan C."/>
            <person name="Murphy C."/>
            <person name="Pearson M."/>
            <person name="Priest M."/>
            <person name="Roberts A."/>
            <person name="Saif S."/>
            <person name="Shea T."/>
            <person name="Sykes S."/>
            <person name="Wortman J."/>
            <person name="Nusbaum C."/>
            <person name="Birren B."/>
        </authorList>
    </citation>
    <scope>NUCLEOTIDE SEQUENCE</scope>
    <source>
        <strain evidence="3">CBS 10118</strain>
    </source>
</reference>